<dbReference type="CDD" id="cd03809">
    <property type="entry name" value="GT4_MtfB-like"/>
    <property type="match status" value="1"/>
</dbReference>
<reference evidence="3 4" key="1">
    <citation type="journal article" date="2020" name="Int. J. Syst. Evol. Microbiol.">
        <title>Novel acetic acid bacteria from cider fermentations: Acetobacter conturbans sp. nov. and Acetobacter fallax sp. nov.</title>
        <authorList>
            <person name="Sombolestani A.S."/>
            <person name="Cleenwerck I."/>
            <person name="Cnockaert M."/>
            <person name="Borremans W."/>
            <person name="Wieme A.D."/>
            <person name="De Vuyst L."/>
            <person name="Vandamme P."/>
        </authorList>
    </citation>
    <scope>NUCLEOTIDE SEQUENCE [LARGE SCALE GENOMIC DNA]</scope>
    <source>
        <strain evidence="3 4">LMG 1627</strain>
    </source>
</reference>
<evidence type="ECO:0000259" key="2">
    <source>
        <dbReference type="Pfam" id="PF00534"/>
    </source>
</evidence>
<evidence type="ECO:0000313" key="4">
    <source>
        <dbReference type="Proteomes" id="UP000631653"/>
    </source>
</evidence>
<keyword evidence="4" id="KW-1185">Reference proteome</keyword>
<dbReference type="PANTHER" id="PTHR46401:SF2">
    <property type="entry name" value="GLYCOSYLTRANSFERASE WBBK-RELATED"/>
    <property type="match status" value="1"/>
</dbReference>
<feature type="domain" description="Glycosyl transferase family 1" evidence="2">
    <location>
        <begin position="272"/>
        <end position="391"/>
    </location>
</feature>
<dbReference type="InterPro" id="IPR001296">
    <property type="entry name" value="Glyco_trans_1"/>
</dbReference>
<gene>
    <name evidence="3" type="ORF">GOB81_07195</name>
</gene>
<dbReference type="EMBL" id="WOSY01000005">
    <property type="protein sequence ID" value="NHN88414.1"/>
    <property type="molecule type" value="Genomic_DNA"/>
</dbReference>
<protein>
    <submittedName>
        <fullName evidence="3">Glycosyltransferase</fullName>
    </submittedName>
</protein>
<dbReference type="Proteomes" id="UP000631653">
    <property type="component" value="Unassembled WGS sequence"/>
</dbReference>
<dbReference type="Pfam" id="PF00534">
    <property type="entry name" value="Glycos_transf_1"/>
    <property type="match status" value="1"/>
</dbReference>
<sequence>MQPSSPRRFWFDIEDLFEYSRTNSRPSGIQRVAFEIQRAMLSSEAMEGRVGFLRHAVNGERFLTVPWSQVLEIYERLSSSTASGHLETAAPLPASPSPLRRVALRLPPAMRVPLGQFLAHQTAALKAIPALTSGTLSIARQVVRQHVTGSDGSPFSPQPQDVILALGAPWAHPDYGRLIQHYRDHHDIRFGLLIHDIIPLLFPEWCSPGLPRVFKRWMTSVLPQCDQVFAVSDATRADLERQFSGLAPRTIRIGTALPATLTATGFSVPLPSRYVLSVGTFEARKNHLFLFRLWRRLLENNTGAPIPTLILAGSPGWLADDLLQQIRNSNFLDGHLIIARAPSDAQLNTLYQQALFTMVPSLYEGWGLPVSESLARGKICLASERGALSEAGQGLAIPFDPDNLEDALHKVREMAFDAAALAEAERHVVGTFRPTGWTAAALDIATSF</sequence>
<evidence type="ECO:0000313" key="3">
    <source>
        <dbReference type="EMBL" id="NHN88414.1"/>
    </source>
</evidence>
<organism evidence="3 4">
    <name type="scientific">Acetobacter conturbans</name>
    <dbReference type="NCBI Taxonomy" id="1737472"/>
    <lineage>
        <taxon>Bacteria</taxon>
        <taxon>Pseudomonadati</taxon>
        <taxon>Pseudomonadota</taxon>
        <taxon>Alphaproteobacteria</taxon>
        <taxon>Acetobacterales</taxon>
        <taxon>Acetobacteraceae</taxon>
        <taxon>Acetobacter</taxon>
    </lineage>
</organism>
<accession>A0ABX0JZY2</accession>
<dbReference type="PANTHER" id="PTHR46401">
    <property type="entry name" value="GLYCOSYLTRANSFERASE WBBK-RELATED"/>
    <property type="match status" value="1"/>
</dbReference>
<proteinExistence type="predicted"/>
<dbReference type="SUPFAM" id="SSF53756">
    <property type="entry name" value="UDP-Glycosyltransferase/glycogen phosphorylase"/>
    <property type="match status" value="1"/>
</dbReference>
<keyword evidence="1" id="KW-0808">Transferase</keyword>
<dbReference type="RefSeq" id="WP_173569696.1">
    <property type="nucleotide sequence ID" value="NZ_WOSY01000005.1"/>
</dbReference>
<name>A0ABX0JZY2_9PROT</name>
<evidence type="ECO:0000256" key="1">
    <source>
        <dbReference type="ARBA" id="ARBA00022679"/>
    </source>
</evidence>
<comment type="caution">
    <text evidence="3">The sequence shown here is derived from an EMBL/GenBank/DDBJ whole genome shotgun (WGS) entry which is preliminary data.</text>
</comment>
<dbReference type="Gene3D" id="3.40.50.2000">
    <property type="entry name" value="Glycogen Phosphorylase B"/>
    <property type="match status" value="1"/>
</dbReference>